<sequence>MKIIINAHKFWIIKLLSEKMTQDINNSPEFDEIAVKLNAILERASQIDQELMTLESIKQQNGNYSSEMKSFGPDKYINFPECRKYTGSNNTNQYYDKRGCGCNCRSSAYSRREVMMGRREATSGELCQIMDVINELRMQVSALATRQNQMKSELNKIRGRLC</sequence>
<comment type="caution">
    <text evidence="1">The sequence shown here is derived from an EMBL/GenBank/DDBJ whole genome shotgun (WGS) entry which is preliminary data.</text>
</comment>
<name>A0ABR2JLB7_9EUKA</name>
<proteinExistence type="predicted"/>
<gene>
    <name evidence="1" type="ORF">M9Y10_005111</name>
</gene>
<dbReference type="Proteomes" id="UP001470230">
    <property type="component" value="Unassembled WGS sequence"/>
</dbReference>
<accession>A0ABR2JLB7</accession>
<evidence type="ECO:0000313" key="2">
    <source>
        <dbReference type="Proteomes" id="UP001470230"/>
    </source>
</evidence>
<protein>
    <submittedName>
        <fullName evidence="1">Uncharacterized protein</fullName>
    </submittedName>
</protein>
<evidence type="ECO:0000313" key="1">
    <source>
        <dbReference type="EMBL" id="KAK8878343.1"/>
    </source>
</evidence>
<reference evidence="1 2" key="1">
    <citation type="submission" date="2024-04" db="EMBL/GenBank/DDBJ databases">
        <title>Tritrichomonas musculus Genome.</title>
        <authorList>
            <person name="Alves-Ferreira E."/>
            <person name="Grigg M."/>
            <person name="Lorenzi H."/>
            <person name="Galac M."/>
        </authorList>
    </citation>
    <scope>NUCLEOTIDE SEQUENCE [LARGE SCALE GENOMIC DNA]</scope>
    <source>
        <strain evidence="1 2">EAF2021</strain>
    </source>
</reference>
<organism evidence="1 2">
    <name type="scientific">Tritrichomonas musculus</name>
    <dbReference type="NCBI Taxonomy" id="1915356"/>
    <lineage>
        <taxon>Eukaryota</taxon>
        <taxon>Metamonada</taxon>
        <taxon>Parabasalia</taxon>
        <taxon>Tritrichomonadida</taxon>
        <taxon>Tritrichomonadidae</taxon>
        <taxon>Tritrichomonas</taxon>
    </lineage>
</organism>
<keyword evidence="2" id="KW-1185">Reference proteome</keyword>
<dbReference type="EMBL" id="JAPFFF010000011">
    <property type="protein sequence ID" value="KAK8878343.1"/>
    <property type="molecule type" value="Genomic_DNA"/>
</dbReference>